<name>Q1IKU4_KORVE</name>
<accession>Q1IKU4</accession>
<comment type="catalytic activity">
    <reaction evidence="2">
        <text>2 GTP = 3',3'-c-di-GMP + 2 diphosphate</text>
        <dbReference type="Rhea" id="RHEA:24898"/>
        <dbReference type="ChEBI" id="CHEBI:33019"/>
        <dbReference type="ChEBI" id="CHEBI:37565"/>
        <dbReference type="ChEBI" id="CHEBI:58805"/>
        <dbReference type="EC" id="2.7.7.65"/>
    </reaction>
</comment>
<dbReference type="CDD" id="cd17574">
    <property type="entry name" value="REC_OmpR"/>
    <property type="match status" value="1"/>
</dbReference>
<dbReference type="InterPro" id="IPR043128">
    <property type="entry name" value="Rev_trsase/Diguanyl_cyclase"/>
</dbReference>
<proteinExistence type="predicted"/>
<dbReference type="InterPro" id="IPR008207">
    <property type="entry name" value="Sig_transdc_His_kin_Hpt_dom"/>
</dbReference>
<dbReference type="Proteomes" id="UP000002432">
    <property type="component" value="Chromosome"/>
</dbReference>
<dbReference type="AlphaFoldDB" id="Q1IKU4"/>
<evidence type="ECO:0000259" key="6">
    <source>
        <dbReference type="PROSITE" id="PS50887"/>
    </source>
</evidence>
<evidence type="ECO:0000256" key="4">
    <source>
        <dbReference type="PROSITE-ProRule" id="PRU00169"/>
    </source>
</evidence>
<dbReference type="GO" id="GO:1902201">
    <property type="term" value="P:negative regulation of bacterial-type flagellum-dependent cell motility"/>
    <property type="evidence" value="ECO:0007669"/>
    <property type="project" value="TreeGrafter"/>
</dbReference>
<evidence type="ECO:0000313" key="8">
    <source>
        <dbReference type="EMBL" id="ABF42506.1"/>
    </source>
</evidence>
<dbReference type="HOGENOM" id="CLU_000445_11_28_0"/>
<evidence type="ECO:0000259" key="5">
    <source>
        <dbReference type="PROSITE" id="PS50110"/>
    </source>
</evidence>
<dbReference type="InterPro" id="IPR029787">
    <property type="entry name" value="Nucleotide_cyclase"/>
</dbReference>
<dbReference type="GO" id="GO:0043709">
    <property type="term" value="P:cell adhesion involved in single-species biofilm formation"/>
    <property type="evidence" value="ECO:0007669"/>
    <property type="project" value="TreeGrafter"/>
</dbReference>
<dbReference type="eggNOG" id="COG2198">
    <property type="taxonomic scope" value="Bacteria"/>
</dbReference>
<sequence length="665" mass="73281">MSHSPANPTQQTKAMLAVVWNKNRDLLLHRLDTIESFCRQLPDSASDVDLRSDASSDAHKLAGSLGMFGLSEGTSVAREIEYRLREDAADALLTANIPGLASQLRSLIEKFHVTVAEPEPERRRKLLIVEGDPVVARGIAATAEKRGIESRTAVDLPGARQLLQEDRFDVLVLDLATAQLSGNPAVEDESDQVRDLILSRAPMQVLALTSEDTFEDRVTAAQVGAHGFLPKTVPVMEIVDTCEHLLDLQSAQFKVLIVDDDVAVLNAIQVLLDQHSIRVTSLADPRLFWSILEETSPDLVILDLEMPNFSGLELCRAIRNDSHWNRLPVLFLSSTSDALTVTGIFSAGADDFVAKPIIDIELITRVRNRLDRDRLYRNLSDYDPLTSVRNRRSSNVVIANYLRLAERHGLPLSLAVIDLDKFKRVNDTYGHQAGDDVLQHLGSLLRQSFRSEDVVARWGGEEFVVAMFAMRRGDAIERMAHVLEGLEAHAFEASQGVHFHVSFSAGLSEFPADGKDLHSLYRVADEALYRAKAAGGRRIYSQYTEPAETQAPFDIAVVCADVAVSAPLRHVLEMRGYSVELYQSVSAALQDLAGAEASACARAVLVEPPLATAEFLRKLRAQSPAPVVIVLGEIADPGDAGVEVLQQPYKLSHLMQRLRRILPRS</sequence>
<dbReference type="FunFam" id="3.30.70.270:FF:000001">
    <property type="entry name" value="Diguanylate cyclase domain protein"/>
    <property type="match status" value="1"/>
</dbReference>
<feature type="modified residue" description="4-aspartylphosphate" evidence="4">
    <location>
        <position position="174"/>
    </location>
</feature>
<dbReference type="STRING" id="204669.Acid345_3505"/>
<dbReference type="GO" id="GO:0004672">
    <property type="term" value="F:protein kinase activity"/>
    <property type="evidence" value="ECO:0007669"/>
    <property type="project" value="UniProtKB-ARBA"/>
</dbReference>
<dbReference type="InterPro" id="IPR000160">
    <property type="entry name" value="GGDEF_dom"/>
</dbReference>
<dbReference type="SMART" id="SM00448">
    <property type="entry name" value="REC"/>
    <property type="match status" value="2"/>
</dbReference>
<dbReference type="GO" id="GO:0005886">
    <property type="term" value="C:plasma membrane"/>
    <property type="evidence" value="ECO:0007669"/>
    <property type="project" value="TreeGrafter"/>
</dbReference>
<feature type="domain" description="Response regulatory" evidence="5">
    <location>
        <begin position="254"/>
        <end position="370"/>
    </location>
</feature>
<dbReference type="InterPro" id="IPR036641">
    <property type="entry name" value="HPT_dom_sf"/>
</dbReference>
<dbReference type="PROSITE" id="PS50894">
    <property type="entry name" value="HPT"/>
    <property type="match status" value="1"/>
</dbReference>
<dbReference type="PROSITE" id="PS50887">
    <property type="entry name" value="GGDEF"/>
    <property type="match status" value="1"/>
</dbReference>
<dbReference type="InterPro" id="IPR001789">
    <property type="entry name" value="Sig_transdc_resp-reg_receiver"/>
</dbReference>
<dbReference type="Gene3D" id="3.40.50.2300">
    <property type="match status" value="2"/>
</dbReference>
<keyword evidence="4" id="KW-0597">Phosphoprotein</keyword>
<feature type="domain" description="HPt" evidence="7">
    <location>
        <begin position="19"/>
        <end position="114"/>
    </location>
</feature>
<dbReference type="Pfam" id="PF00072">
    <property type="entry name" value="Response_reg"/>
    <property type="match status" value="2"/>
</dbReference>
<dbReference type="CDD" id="cd00156">
    <property type="entry name" value="REC"/>
    <property type="match status" value="1"/>
</dbReference>
<dbReference type="PANTHER" id="PTHR45138">
    <property type="entry name" value="REGULATORY COMPONENTS OF SENSORY TRANSDUCTION SYSTEM"/>
    <property type="match status" value="1"/>
</dbReference>
<evidence type="ECO:0000256" key="2">
    <source>
        <dbReference type="ARBA" id="ARBA00034247"/>
    </source>
</evidence>
<dbReference type="EC" id="2.7.7.65" evidence="1"/>
<dbReference type="Gene3D" id="3.30.70.270">
    <property type="match status" value="1"/>
</dbReference>
<dbReference type="KEGG" id="aba:Acid345_3505"/>
<dbReference type="PROSITE" id="PS50110">
    <property type="entry name" value="RESPONSE_REGULATORY"/>
    <property type="match status" value="2"/>
</dbReference>
<feature type="domain" description="GGDEF" evidence="6">
    <location>
        <begin position="410"/>
        <end position="545"/>
    </location>
</feature>
<protein>
    <recommendedName>
        <fullName evidence="1">diguanylate cyclase</fullName>
        <ecNumber evidence="1">2.7.7.65</ecNumber>
    </recommendedName>
</protein>
<dbReference type="eggNOG" id="COG3706">
    <property type="taxonomic scope" value="Bacteria"/>
</dbReference>
<keyword evidence="9" id="KW-1185">Reference proteome</keyword>
<dbReference type="EMBL" id="CP000360">
    <property type="protein sequence ID" value="ABF42506.1"/>
    <property type="molecule type" value="Genomic_DNA"/>
</dbReference>
<dbReference type="Pfam" id="PF00990">
    <property type="entry name" value="GGDEF"/>
    <property type="match status" value="1"/>
</dbReference>
<dbReference type="SUPFAM" id="SSF47226">
    <property type="entry name" value="Histidine-containing phosphotransfer domain, HPT domain"/>
    <property type="match status" value="1"/>
</dbReference>
<dbReference type="eggNOG" id="COG0745">
    <property type="taxonomic scope" value="Bacteria"/>
</dbReference>
<dbReference type="NCBIfam" id="TIGR00254">
    <property type="entry name" value="GGDEF"/>
    <property type="match status" value="1"/>
</dbReference>
<dbReference type="SUPFAM" id="SSF52172">
    <property type="entry name" value="CheY-like"/>
    <property type="match status" value="3"/>
</dbReference>
<feature type="modified residue" description="Phosphohistidine" evidence="3">
    <location>
        <position position="59"/>
    </location>
</feature>
<feature type="domain" description="Response regulatory" evidence="5">
    <location>
        <begin position="125"/>
        <end position="246"/>
    </location>
</feature>
<dbReference type="SMART" id="SM00267">
    <property type="entry name" value="GGDEF"/>
    <property type="match status" value="1"/>
</dbReference>
<dbReference type="GO" id="GO:0000160">
    <property type="term" value="P:phosphorelay signal transduction system"/>
    <property type="evidence" value="ECO:0007669"/>
    <property type="project" value="InterPro"/>
</dbReference>
<dbReference type="EnsemblBacteria" id="ABF42506">
    <property type="protein sequence ID" value="ABF42506"/>
    <property type="gene ID" value="Acid345_3505"/>
</dbReference>
<dbReference type="Pfam" id="PF01627">
    <property type="entry name" value="Hpt"/>
    <property type="match status" value="1"/>
</dbReference>
<dbReference type="InterPro" id="IPR011006">
    <property type="entry name" value="CheY-like_superfamily"/>
</dbReference>
<dbReference type="SUPFAM" id="SSF55073">
    <property type="entry name" value="Nucleotide cyclase"/>
    <property type="match status" value="1"/>
</dbReference>
<dbReference type="OrthoDB" id="9804955at2"/>
<dbReference type="PANTHER" id="PTHR45138:SF9">
    <property type="entry name" value="DIGUANYLATE CYCLASE DGCM-RELATED"/>
    <property type="match status" value="1"/>
</dbReference>
<organism evidence="8 9">
    <name type="scientific">Koribacter versatilis (strain Ellin345)</name>
    <dbReference type="NCBI Taxonomy" id="204669"/>
    <lineage>
        <taxon>Bacteria</taxon>
        <taxon>Pseudomonadati</taxon>
        <taxon>Acidobacteriota</taxon>
        <taxon>Terriglobia</taxon>
        <taxon>Terriglobales</taxon>
        <taxon>Candidatus Korobacteraceae</taxon>
        <taxon>Candidatus Korobacter</taxon>
    </lineage>
</organism>
<gene>
    <name evidence="8" type="ordered locus">Acid345_3505</name>
</gene>
<dbReference type="CDD" id="cd01949">
    <property type="entry name" value="GGDEF"/>
    <property type="match status" value="1"/>
</dbReference>
<evidence type="ECO:0000313" key="9">
    <source>
        <dbReference type="Proteomes" id="UP000002432"/>
    </source>
</evidence>
<dbReference type="GO" id="GO:0052621">
    <property type="term" value="F:diguanylate cyclase activity"/>
    <property type="evidence" value="ECO:0007669"/>
    <property type="project" value="UniProtKB-EC"/>
</dbReference>
<reference evidence="8 9" key="1">
    <citation type="journal article" date="2009" name="Appl. Environ. Microbiol.">
        <title>Three genomes from the phylum Acidobacteria provide insight into the lifestyles of these microorganisms in soils.</title>
        <authorList>
            <person name="Ward N.L."/>
            <person name="Challacombe J.F."/>
            <person name="Janssen P.H."/>
            <person name="Henrissat B."/>
            <person name="Coutinho P.M."/>
            <person name="Wu M."/>
            <person name="Xie G."/>
            <person name="Haft D.H."/>
            <person name="Sait M."/>
            <person name="Badger J."/>
            <person name="Barabote R.D."/>
            <person name="Bradley B."/>
            <person name="Brettin T.S."/>
            <person name="Brinkac L.M."/>
            <person name="Bruce D."/>
            <person name="Creasy T."/>
            <person name="Daugherty S.C."/>
            <person name="Davidsen T.M."/>
            <person name="DeBoy R.T."/>
            <person name="Detter J.C."/>
            <person name="Dodson R.J."/>
            <person name="Durkin A.S."/>
            <person name="Ganapathy A."/>
            <person name="Gwinn-Giglio M."/>
            <person name="Han C.S."/>
            <person name="Khouri H."/>
            <person name="Kiss H."/>
            <person name="Kothari S.P."/>
            <person name="Madupu R."/>
            <person name="Nelson K.E."/>
            <person name="Nelson W.C."/>
            <person name="Paulsen I."/>
            <person name="Penn K."/>
            <person name="Ren Q."/>
            <person name="Rosovitz M.J."/>
            <person name="Selengut J.D."/>
            <person name="Shrivastava S."/>
            <person name="Sullivan S.A."/>
            <person name="Tapia R."/>
            <person name="Thompson L.S."/>
            <person name="Watkins K.L."/>
            <person name="Yang Q."/>
            <person name="Yu C."/>
            <person name="Zafar N."/>
            <person name="Zhou L."/>
            <person name="Kuske C.R."/>
        </authorList>
    </citation>
    <scope>NUCLEOTIDE SEQUENCE [LARGE SCALE GENOMIC DNA]</scope>
    <source>
        <strain evidence="8 9">Ellin345</strain>
    </source>
</reference>
<evidence type="ECO:0000256" key="1">
    <source>
        <dbReference type="ARBA" id="ARBA00012528"/>
    </source>
</evidence>
<feature type="modified residue" description="4-aspartylphosphate" evidence="4">
    <location>
        <position position="303"/>
    </location>
</feature>
<evidence type="ECO:0000256" key="3">
    <source>
        <dbReference type="PROSITE-ProRule" id="PRU00110"/>
    </source>
</evidence>
<dbReference type="InterPro" id="IPR050469">
    <property type="entry name" value="Diguanylate_Cyclase"/>
</dbReference>
<dbReference type="RefSeq" id="WP_011524305.1">
    <property type="nucleotide sequence ID" value="NC_008009.1"/>
</dbReference>
<evidence type="ECO:0000259" key="7">
    <source>
        <dbReference type="PROSITE" id="PS50894"/>
    </source>
</evidence>